<dbReference type="CDD" id="cd08878">
    <property type="entry name" value="RHO_alpha_C_DMO-like"/>
    <property type="match status" value="1"/>
</dbReference>
<proteinExistence type="predicted"/>
<dbReference type="InterPro" id="IPR044043">
    <property type="entry name" value="VanA_C_cat"/>
</dbReference>
<dbReference type="InterPro" id="IPR036922">
    <property type="entry name" value="Rieske_2Fe-2S_sf"/>
</dbReference>
<evidence type="ECO:0000256" key="5">
    <source>
        <dbReference type="ARBA" id="ARBA00023014"/>
    </source>
</evidence>
<evidence type="ECO:0000256" key="2">
    <source>
        <dbReference type="ARBA" id="ARBA00022723"/>
    </source>
</evidence>
<dbReference type="GO" id="GO:0051213">
    <property type="term" value="F:dioxygenase activity"/>
    <property type="evidence" value="ECO:0007669"/>
    <property type="project" value="UniProtKB-KW"/>
</dbReference>
<name>A0A7Y6DFK1_9PSED</name>
<dbReference type="Proteomes" id="UP000536720">
    <property type="component" value="Unassembled WGS sequence"/>
</dbReference>
<keyword evidence="7" id="KW-0223">Dioxygenase</keyword>
<dbReference type="RefSeq" id="WP_175361414.1">
    <property type="nucleotide sequence ID" value="NZ_JABFMR010000001.1"/>
</dbReference>
<dbReference type="Pfam" id="PF19112">
    <property type="entry name" value="VanA_C"/>
    <property type="match status" value="1"/>
</dbReference>
<organism evidence="7 8">
    <name type="scientific">Pseudomonas corrugata</name>
    <dbReference type="NCBI Taxonomy" id="47879"/>
    <lineage>
        <taxon>Bacteria</taxon>
        <taxon>Pseudomonadati</taxon>
        <taxon>Pseudomonadota</taxon>
        <taxon>Gammaproteobacteria</taxon>
        <taxon>Pseudomonadales</taxon>
        <taxon>Pseudomonadaceae</taxon>
        <taxon>Pseudomonas</taxon>
    </lineage>
</organism>
<evidence type="ECO:0000256" key="1">
    <source>
        <dbReference type="ARBA" id="ARBA00022714"/>
    </source>
</evidence>
<dbReference type="Gene3D" id="3.90.380.10">
    <property type="entry name" value="Naphthalene 1,2-dioxygenase Alpha Subunit, Chain A, domain 1"/>
    <property type="match status" value="1"/>
</dbReference>
<dbReference type="GO" id="GO:0046872">
    <property type="term" value="F:metal ion binding"/>
    <property type="evidence" value="ECO:0007669"/>
    <property type="project" value="UniProtKB-KW"/>
</dbReference>
<dbReference type="Pfam" id="PF00355">
    <property type="entry name" value="Rieske"/>
    <property type="match status" value="1"/>
</dbReference>
<sequence length="362" mass="41133">MSFLRNCWYIAGWADEFIEGQLLARTFLNEKIVLFRDSKGVLQALQDRCPHRFVPLHLGRLENDRIQCAYHGLSFDCSGACVHNPHGNGTIPNAARVRAYPMHERHGFAWIWMGEADHADPALITDFSPVDPQTAYIGKSYLHVKANYVLETDNILDLSHIEFLHGNSLGSAAVAQGVIEVEQHGETVHSKRTTHNEQLTPDLERLRGIPSGQRVDRWLDVRWNAPSNMLLNSGYTLSGEPRDQGRSVYVAHVFTPETAATTHYWFGIAFPKNLGEEGRRLAEENIQWLRQPFTTEDMPMLQAQQEVIGDQDFWALKPVLLTSDGGAVRARRLLEKMIKQEQQQMTDTYLEKPTTESSFRAI</sequence>
<dbReference type="SUPFAM" id="SSF55961">
    <property type="entry name" value="Bet v1-like"/>
    <property type="match status" value="1"/>
</dbReference>
<reference evidence="7 8" key="1">
    <citation type="journal article" date="2020" name="Front. Plant Sci.">
        <title>Isolation of Rhizosphere Bacteria That Improve Quality and Water Stress Tolerance in Greenhouse Ornamentals.</title>
        <authorList>
            <person name="Nordstedt N.P."/>
            <person name="Jones M.L."/>
        </authorList>
    </citation>
    <scope>NUCLEOTIDE SEQUENCE [LARGE SCALE GENOMIC DNA]</scope>
    <source>
        <strain evidence="7 8">C7D2</strain>
    </source>
</reference>
<feature type="domain" description="Rieske" evidence="6">
    <location>
        <begin position="8"/>
        <end position="111"/>
    </location>
</feature>
<dbReference type="GO" id="GO:0051537">
    <property type="term" value="F:2 iron, 2 sulfur cluster binding"/>
    <property type="evidence" value="ECO:0007669"/>
    <property type="project" value="UniProtKB-KW"/>
</dbReference>
<protein>
    <submittedName>
        <fullName evidence="7">Aromatic ring-hydroxylating dioxygenase subunit alpha</fullName>
    </submittedName>
</protein>
<evidence type="ECO:0000313" key="8">
    <source>
        <dbReference type="Proteomes" id="UP000536720"/>
    </source>
</evidence>
<dbReference type="AlphaFoldDB" id="A0A7Y6DFK1"/>
<keyword evidence="3" id="KW-0560">Oxidoreductase</keyword>
<accession>A0A7Y6DFK1</accession>
<dbReference type="Gene3D" id="2.102.10.10">
    <property type="entry name" value="Rieske [2Fe-2S] iron-sulphur domain"/>
    <property type="match status" value="1"/>
</dbReference>
<dbReference type="InterPro" id="IPR017941">
    <property type="entry name" value="Rieske_2Fe-2S"/>
</dbReference>
<dbReference type="InterPro" id="IPR050584">
    <property type="entry name" value="Cholesterol_7-desaturase"/>
</dbReference>
<gene>
    <name evidence="7" type="ORF">HNO91_01495</name>
</gene>
<keyword evidence="2" id="KW-0479">Metal-binding</keyword>
<dbReference type="PANTHER" id="PTHR21266">
    <property type="entry name" value="IRON-SULFUR DOMAIN CONTAINING PROTEIN"/>
    <property type="match status" value="1"/>
</dbReference>
<dbReference type="PROSITE" id="PS51296">
    <property type="entry name" value="RIESKE"/>
    <property type="match status" value="1"/>
</dbReference>
<evidence type="ECO:0000256" key="4">
    <source>
        <dbReference type="ARBA" id="ARBA00023004"/>
    </source>
</evidence>
<keyword evidence="4" id="KW-0408">Iron</keyword>
<dbReference type="SUPFAM" id="SSF50022">
    <property type="entry name" value="ISP domain"/>
    <property type="match status" value="1"/>
</dbReference>
<dbReference type="PANTHER" id="PTHR21266:SF60">
    <property type="entry name" value="3-KETOSTEROID-9-ALPHA-MONOOXYGENASE, OXYGENASE COMPONENT"/>
    <property type="match status" value="1"/>
</dbReference>
<keyword evidence="1" id="KW-0001">2Fe-2S</keyword>
<dbReference type="EMBL" id="JABFMR010000001">
    <property type="protein sequence ID" value="NUT85076.1"/>
    <property type="molecule type" value="Genomic_DNA"/>
</dbReference>
<evidence type="ECO:0000259" key="6">
    <source>
        <dbReference type="PROSITE" id="PS51296"/>
    </source>
</evidence>
<evidence type="ECO:0000256" key="3">
    <source>
        <dbReference type="ARBA" id="ARBA00023002"/>
    </source>
</evidence>
<evidence type="ECO:0000313" key="7">
    <source>
        <dbReference type="EMBL" id="NUT85076.1"/>
    </source>
</evidence>
<comment type="caution">
    <text evidence="7">The sequence shown here is derived from an EMBL/GenBank/DDBJ whole genome shotgun (WGS) entry which is preliminary data.</text>
</comment>
<keyword evidence="5" id="KW-0411">Iron-sulfur</keyword>